<organism evidence="2 3">
    <name type="scientific">Lasiosphaeria ovina</name>
    <dbReference type="NCBI Taxonomy" id="92902"/>
    <lineage>
        <taxon>Eukaryota</taxon>
        <taxon>Fungi</taxon>
        <taxon>Dikarya</taxon>
        <taxon>Ascomycota</taxon>
        <taxon>Pezizomycotina</taxon>
        <taxon>Sordariomycetes</taxon>
        <taxon>Sordariomycetidae</taxon>
        <taxon>Sordariales</taxon>
        <taxon>Lasiosphaeriaceae</taxon>
        <taxon>Lasiosphaeria</taxon>
    </lineage>
</organism>
<reference evidence="2" key="2">
    <citation type="submission" date="2023-06" db="EMBL/GenBank/DDBJ databases">
        <authorList>
            <consortium name="Lawrence Berkeley National Laboratory"/>
            <person name="Haridas S."/>
            <person name="Hensen N."/>
            <person name="Bonometti L."/>
            <person name="Westerberg I."/>
            <person name="Brannstrom I.O."/>
            <person name="Guillou S."/>
            <person name="Cros-Aarteil S."/>
            <person name="Calhoun S."/>
            <person name="Kuo A."/>
            <person name="Mondo S."/>
            <person name="Pangilinan J."/>
            <person name="Riley R."/>
            <person name="Labutti K."/>
            <person name="Andreopoulos B."/>
            <person name="Lipzen A."/>
            <person name="Chen C."/>
            <person name="Yanf M."/>
            <person name="Daum C."/>
            <person name="Ng V."/>
            <person name="Clum A."/>
            <person name="Steindorff A."/>
            <person name="Ohm R."/>
            <person name="Martin F."/>
            <person name="Silar P."/>
            <person name="Natvig D."/>
            <person name="Lalanne C."/>
            <person name="Gautier V."/>
            <person name="Ament-Velasquez S.L."/>
            <person name="Kruys A."/>
            <person name="Hutchinson M.I."/>
            <person name="Powell A.J."/>
            <person name="Barry K."/>
            <person name="Miller A.N."/>
            <person name="Grigoriev I.V."/>
            <person name="Debuchy R."/>
            <person name="Gladieux P."/>
            <person name="Thoren M.H."/>
            <person name="Johannesson H."/>
        </authorList>
    </citation>
    <scope>NUCLEOTIDE SEQUENCE</scope>
    <source>
        <strain evidence="2">CBS 958.72</strain>
    </source>
</reference>
<dbReference type="AlphaFoldDB" id="A0AAE0N070"/>
<evidence type="ECO:0000256" key="1">
    <source>
        <dbReference type="SAM" id="Phobius"/>
    </source>
</evidence>
<gene>
    <name evidence="2" type="ORF">B0T24DRAFT_104965</name>
</gene>
<keyword evidence="1" id="KW-1133">Transmembrane helix</keyword>
<evidence type="ECO:0000313" key="2">
    <source>
        <dbReference type="EMBL" id="KAK3362109.1"/>
    </source>
</evidence>
<proteinExistence type="predicted"/>
<accession>A0AAE0N070</accession>
<keyword evidence="3" id="KW-1185">Reference proteome</keyword>
<dbReference type="EMBL" id="JAULSN010000010">
    <property type="protein sequence ID" value="KAK3362109.1"/>
    <property type="molecule type" value="Genomic_DNA"/>
</dbReference>
<comment type="caution">
    <text evidence="2">The sequence shown here is derived from an EMBL/GenBank/DDBJ whole genome shotgun (WGS) entry which is preliminary data.</text>
</comment>
<evidence type="ECO:0000313" key="3">
    <source>
        <dbReference type="Proteomes" id="UP001287356"/>
    </source>
</evidence>
<feature type="transmembrane region" description="Helical" evidence="1">
    <location>
        <begin position="36"/>
        <end position="53"/>
    </location>
</feature>
<protein>
    <submittedName>
        <fullName evidence="2">Uncharacterized protein</fullName>
    </submittedName>
</protein>
<dbReference type="Proteomes" id="UP001287356">
    <property type="component" value="Unassembled WGS sequence"/>
</dbReference>
<feature type="transmembrane region" description="Helical" evidence="1">
    <location>
        <begin position="65"/>
        <end position="82"/>
    </location>
</feature>
<sequence>MEKNESSAPHESLVNHYVVVRVHLSPRSATVWFDPALGHMFSLGNIYLVTVICKFGVQNRLTSRAIVRCSILVAILARIFHARRTVGRVTD</sequence>
<keyword evidence="1" id="KW-0472">Membrane</keyword>
<keyword evidence="1" id="KW-0812">Transmembrane</keyword>
<name>A0AAE0N070_9PEZI</name>
<reference evidence="2" key="1">
    <citation type="journal article" date="2023" name="Mol. Phylogenet. Evol.">
        <title>Genome-scale phylogeny and comparative genomics of the fungal order Sordariales.</title>
        <authorList>
            <person name="Hensen N."/>
            <person name="Bonometti L."/>
            <person name="Westerberg I."/>
            <person name="Brannstrom I.O."/>
            <person name="Guillou S."/>
            <person name="Cros-Aarteil S."/>
            <person name="Calhoun S."/>
            <person name="Haridas S."/>
            <person name="Kuo A."/>
            <person name="Mondo S."/>
            <person name="Pangilinan J."/>
            <person name="Riley R."/>
            <person name="LaButti K."/>
            <person name="Andreopoulos B."/>
            <person name="Lipzen A."/>
            <person name="Chen C."/>
            <person name="Yan M."/>
            <person name="Daum C."/>
            <person name="Ng V."/>
            <person name="Clum A."/>
            <person name="Steindorff A."/>
            <person name="Ohm R.A."/>
            <person name="Martin F."/>
            <person name="Silar P."/>
            <person name="Natvig D.O."/>
            <person name="Lalanne C."/>
            <person name="Gautier V."/>
            <person name="Ament-Velasquez S.L."/>
            <person name="Kruys A."/>
            <person name="Hutchinson M.I."/>
            <person name="Powell A.J."/>
            <person name="Barry K."/>
            <person name="Miller A.N."/>
            <person name="Grigoriev I.V."/>
            <person name="Debuchy R."/>
            <person name="Gladieux P."/>
            <person name="Hiltunen Thoren M."/>
            <person name="Johannesson H."/>
        </authorList>
    </citation>
    <scope>NUCLEOTIDE SEQUENCE</scope>
    <source>
        <strain evidence="2">CBS 958.72</strain>
    </source>
</reference>